<protein>
    <submittedName>
        <fullName evidence="1">Uncharacterized protein</fullName>
    </submittedName>
</protein>
<proteinExistence type="predicted"/>
<organism evidence="1 2">
    <name type="scientific">Auriscalpium vulgare</name>
    <dbReference type="NCBI Taxonomy" id="40419"/>
    <lineage>
        <taxon>Eukaryota</taxon>
        <taxon>Fungi</taxon>
        <taxon>Dikarya</taxon>
        <taxon>Basidiomycota</taxon>
        <taxon>Agaricomycotina</taxon>
        <taxon>Agaricomycetes</taxon>
        <taxon>Russulales</taxon>
        <taxon>Auriscalpiaceae</taxon>
        <taxon>Auriscalpium</taxon>
    </lineage>
</organism>
<dbReference type="Proteomes" id="UP000814033">
    <property type="component" value="Unassembled WGS sequence"/>
</dbReference>
<reference evidence="1" key="1">
    <citation type="submission" date="2021-02" db="EMBL/GenBank/DDBJ databases">
        <authorList>
            <consortium name="DOE Joint Genome Institute"/>
            <person name="Ahrendt S."/>
            <person name="Looney B.P."/>
            <person name="Miyauchi S."/>
            <person name="Morin E."/>
            <person name="Drula E."/>
            <person name="Courty P.E."/>
            <person name="Chicoki N."/>
            <person name="Fauchery L."/>
            <person name="Kohler A."/>
            <person name="Kuo A."/>
            <person name="Labutti K."/>
            <person name="Pangilinan J."/>
            <person name="Lipzen A."/>
            <person name="Riley R."/>
            <person name="Andreopoulos W."/>
            <person name="He G."/>
            <person name="Johnson J."/>
            <person name="Barry K.W."/>
            <person name="Grigoriev I.V."/>
            <person name="Nagy L."/>
            <person name="Hibbett D."/>
            <person name="Henrissat B."/>
            <person name="Matheny P.B."/>
            <person name="Labbe J."/>
            <person name="Martin F."/>
        </authorList>
    </citation>
    <scope>NUCLEOTIDE SEQUENCE</scope>
    <source>
        <strain evidence="1">FP105234-sp</strain>
    </source>
</reference>
<reference evidence="1" key="2">
    <citation type="journal article" date="2022" name="New Phytol.">
        <title>Evolutionary transition to the ectomycorrhizal habit in the genomes of a hyperdiverse lineage of mushroom-forming fungi.</title>
        <authorList>
            <person name="Looney B."/>
            <person name="Miyauchi S."/>
            <person name="Morin E."/>
            <person name="Drula E."/>
            <person name="Courty P.E."/>
            <person name="Kohler A."/>
            <person name="Kuo A."/>
            <person name="LaButti K."/>
            <person name="Pangilinan J."/>
            <person name="Lipzen A."/>
            <person name="Riley R."/>
            <person name="Andreopoulos W."/>
            <person name="He G."/>
            <person name="Johnson J."/>
            <person name="Nolan M."/>
            <person name="Tritt A."/>
            <person name="Barry K.W."/>
            <person name="Grigoriev I.V."/>
            <person name="Nagy L.G."/>
            <person name="Hibbett D."/>
            <person name="Henrissat B."/>
            <person name="Matheny P.B."/>
            <person name="Labbe J."/>
            <person name="Martin F.M."/>
        </authorList>
    </citation>
    <scope>NUCLEOTIDE SEQUENCE</scope>
    <source>
        <strain evidence="1">FP105234-sp</strain>
    </source>
</reference>
<evidence type="ECO:0000313" key="1">
    <source>
        <dbReference type="EMBL" id="KAI0049920.1"/>
    </source>
</evidence>
<dbReference type="EMBL" id="MU275867">
    <property type="protein sequence ID" value="KAI0049920.1"/>
    <property type="molecule type" value="Genomic_DNA"/>
</dbReference>
<keyword evidence="2" id="KW-1185">Reference proteome</keyword>
<evidence type="ECO:0000313" key="2">
    <source>
        <dbReference type="Proteomes" id="UP000814033"/>
    </source>
</evidence>
<gene>
    <name evidence="1" type="ORF">FA95DRAFT_1488138</name>
</gene>
<name>A0ACB8S243_9AGAM</name>
<accession>A0ACB8S243</accession>
<sequence>MDIDLDPSSSSHTNAAAGPSTLPDIPPLFLLPPLPQRPPPLLDSTHDLISRFHLLPAYDKFVRPLIGPDESSNHPPSPGPIPTPVTASFDKGKGKERDPGTPGVPSAATPAAQADNDDDGKDGKKNKNTYRHLIKGMPGRHSTKKDDFLTNIVQVPPKQHIDITPFDLRTQRDAFSVSLEGLKGWSIHALVLESSQAREDRKKRKELKRLAKAQGLPIPPSLPTPTTATAQPLAPSNPTPNPHPLHAPTNGAGAPAQRAGSSTPRASPAPARGVKRELAEDDAHTNGLSTAPVQNGAPGRGSISGPSGAGTAIKAGVAGVRPRPVKKQRVDVQGQARDVHPLQQPTPQGV</sequence>
<comment type="caution">
    <text evidence="1">The sequence shown here is derived from an EMBL/GenBank/DDBJ whole genome shotgun (WGS) entry which is preliminary data.</text>
</comment>